<dbReference type="RefSeq" id="WP_229841428.1">
    <property type="nucleotide sequence ID" value="NZ_BMZN01000005.1"/>
</dbReference>
<evidence type="ECO:0000313" key="4">
    <source>
        <dbReference type="Proteomes" id="UP000608923"/>
    </source>
</evidence>
<dbReference type="InterPro" id="IPR035959">
    <property type="entry name" value="RutC-like_sf"/>
</dbReference>
<dbReference type="Gene3D" id="3.10.180.10">
    <property type="entry name" value="2,3-Dihydroxybiphenyl 1,2-Dioxygenase, domain 1"/>
    <property type="match status" value="1"/>
</dbReference>
<dbReference type="Pfam" id="PF00903">
    <property type="entry name" value="Glyoxalase"/>
    <property type="match status" value="1"/>
</dbReference>
<dbReference type="AlphaFoldDB" id="A0A8H9IRJ0"/>
<dbReference type="Proteomes" id="UP000608923">
    <property type="component" value="Unassembled WGS sequence"/>
</dbReference>
<sequence>MTSPVLPLAIEQIDHAAWTVPDLDAAIAFYKRLFDARQLYRLGPINSADLPRSALGKDWTHAHLDVSDAKLELAFLVLPNGFHIELFAYEQPASDTQRALKSNHVGAHHLGFLVADLDQAVAQLEQHGCTVLDRIAFDSGPTAGAQFQYFTDPWGNIFELVQRSQPLNAPKSRDCINPASLYNSTQFGFSHAVVQDNSRTVHLAGQVAWDGQGQLVGKGDRIAQTRQALQNLKTVLKEAGASAHDVVRLRTYLVGHTPEELGPICALINEFYEGAEPAANTLLGVANLALPDMLVEIEATARLP</sequence>
<dbReference type="EMBL" id="BMZN01000005">
    <property type="protein sequence ID" value="GHC56489.1"/>
    <property type="molecule type" value="Genomic_DNA"/>
</dbReference>
<organism evidence="3 4">
    <name type="scientific">Alcaligenes pakistanensis</name>
    <dbReference type="NCBI Taxonomy" id="1482717"/>
    <lineage>
        <taxon>Bacteria</taxon>
        <taxon>Pseudomonadati</taxon>
        <taxon>Pseudomonadota</taxon>
        <taxon>Betaproteobacteria</taxon>
        <taxon>Burkholderiales</taxon>
        <taxon>Alcaligenaceae</taxon>
        <taxon>Alcaligenes</taxon>
    </lineage>
</organism>
<evidence type="ECO:0000259" key="2">
    <source>
        <dbReference type="PROSITE" id="PS51819"/>
    </source>
</evidence>
<dbReference type="GO" id="GO:0046491">
    <property type="term" value="P:L-methylmalonyl-CoA metabolic process"/>
    <property type="evidence" value="ECO:0007669"/>
    <property type="project" value="TreeGrafter"/>
</dbReference>
<keyword evidence="4" id="KW-1185">Reference proteome</keyword>
<dbReference type="InterPro" id="IPR029068">
    <property type="entry name" value="Glyas_Bleomycin-R_OHBP_Dase"/>
</dbReference>
<feature type="domain" description="VOC" evidence="2">
    <location>
        <begin position="12"/>
        <end position="163"/>
    </location>
</feature>
<dbReference type="Pfam" id="PF01042">
    <property type="entry name" value="Ribonuc_L-PSP"/>
    <property type="match status" value="1"/>
</dbReference>
<dbReference type="InterPro" id="IPR051785">
    <property type="entry name" value="MMCE/EMCE_epimerase"/>
</dbReference>
<name>A0A8H9IRJ0_9BURK</name>
<gene>
    <name evidence="3" type="ORF">GCM10010096_31760</name>
</gene>
<accession>A0A8H9IRJ0</accession>
<dbReference type="PANTHER" id="PTHR43048:SF6">
    <property type="entry name" value="BLR8189 PROTEIN"/>
    <property type="match status" value="1"/>
</dbReference>
<dbReference type="SUPFAM" id="SSF54593">
    <property type="entry name" value="Glyoxalase/Bleomycin resistance protein/Dihydroxybiphenyl dioxygenase"/>
    <property type="match status" value="1"/>
</dbReference>
<proteinExistence type="predicted"/>
<comment type="caution">
    <text evidence="3">The sequence shown here is derived from an EMBL/GenBank/DDBJ whole genome shotgun (WGS) entry which is preliminary data.</text>
</comment>
<dbReference type="Gene3D" id="3.30.1330.40">
    <property type="entry name" value="RutC-like"/>
    <property type="match status" value="1"/>
</dbReference>
<keyword evidence="1" id="KW-0479">Metal-binding</keyword>
<dbReference type="InterPro" id="IPR006175">
    <property type="entry name" value="YjgF/YER057c/UK114"/>
</dbReference>
<protein>
    <recommendedName>
        <fullName evidence="2">VOC domain-containing protein</fullName>
    </recommendedName>
</protein>
<dbReference type="InterPro" id="IPR037523">
    <property type="entry name" value="VOC_core"/>
</dbReference>
<evidence type="ECO:0000256" key="1">
    <source>
        <dbReference type="ARBA" id="ARBA00022723"/>
    </source>
</evidence>
<dbReference type="PANTHER" id="PTHR43048">
    <property type="entry name" value="METHYLMALONYL-COA EPIMERASE"/>
    <property type="match status" value="1"/>
</dbReference>
<dbReference type="PROSITE" id="PS51819">
    <property type="entry name" value="VOC"/>
    <property type="match status" value="1"/>
</dbReference>
<dbReference type="InterPro" id="IPR004360">
    <property type="entry name" value="Glyas_Fos-R_dOase_dom"/>
</dbReference>
<evidence type="ECO:0000313" key="3">
    <source>
        <dbReference type="EMBL" id="GHC56489.1"/>
    </source>
</evidence>
<dbReference type="GO" id="GO:0046872">
    <property type="term" value="F:metal ion binding"/>
    <property type="evidence" value="ECO:0007669"/>
    <property type="project" value="UniProtKB-KW"/>
</dbReference>
<dbReference type="SUPFAM" id="SSF55298">
    <property type="entry name" value="YjgF-like"/>
    <property type="match status" value="1"/>
</dbReference>
<dbReference type="GO" id="GO:0004493">
    <property type="term" value="F:methylmalonyl-CoA epimerase activity"/>
    <property type="evidence" value="ECO:0007669"/>
    <property type="project" value="TreeGrafter"/>
</dbReference>
<reference evidence="4" key="1">
    <citation type="journal article" date="2019" name="Int. J. Syst. Evol. Microbiol.">
        <title>The Global Catalogue of Microorganisms (GCM) 10K type strain sequencing project: providing services to taxonomists for standard genome sequencing and annotation.</title>
        <authorList>
            <consortium name="The Broad Institute Genomics Platform"/>
            <consortium name="The Broad Institute Genome Sequencing Center for Infectious Disease"/>
            <person name="Wu L."/>
            <person name="Ma J."/>
        </authorList>
    </citation>
    <scope>NUCLEOTIDE SEQUENCE [LARGE SCALE GENOMIC DNA]</scope>
    <source>
        <strain evidence="4">KCTC 42083</strain>
    </source>
</reference>